<evidence type="ECO:0000313" key="2">
    <source>
        <dbReference type="Proteomes" id="UP000031843"/>
    </source>
</evidence>
<organism evidence="1 2">
    <name type="scientific">Cupriavidus basilensis</name>
    <dbReference type="NCBI Taxonomy" id="68895"/>
    <lineage>
        <taxon>Bacteria</taxon>
        <taxon>Pseudomonadati</taxon>
        <taxon>Pseudomonadota</taxon>
        <taxon>Betaproteobacteria</taxon>
        <taxon>Burkholderiales</taxon>
        <taxon>Burkholderiaceae</taxon>
        <taxon>Cupriavidus</taxon>
    </lineage>
</organism>
<dbReference type="Proteomes" id="UP000031843">
    <property type="component" value="Chromosome secondary"/>
</dbReference>
<sequence>MDDAIWVPMVIRARLIQHDAVIELFNLVLVITVNNPRRPLN</sequence>
<accession>A0A0C4Y9V6</accession>
<keyword evidence="2" id="KW-1185">Reference proteome</keyword>
<protein>
    <submittedName>
        <fullName evidence="1">Uncharacterized protein</fullName>
    </submittedName>
</protein>
<reference evidence="1 2" key="1">
    <citation type="journal article" date="2015" name="Genome Announc.">
        <title>Complete Genome Sequence of Cupriavidus basilensis 4G11, Isolated from the Oak Ridge Field Research Center Site.</title>
        <authorList>
            <person name="Ray J."/>
            <person name="Waters R.J."/>
            <person name="Skerker J.M."/>
            <person name="Kuehl J.V."/>
            <person name="Price M.N."/>
            <person name="Huang J."/>
            <person name="Chakraborty R."/>
            <person name="Arkin A.P."/>
            <person name="Deutschbauer A."/>
        </authorList>
    </citation>
    <scope>NUCLEOTIDE SEQUENCE [LARGE SCALE GENOMIC DNA]</scope>
    <source>
        <strain evidence="1">4G11</strain>
    </source>
</reference>
<dbReference type="EMBL" id="CP010537">
    <property type="protein sequence ID" value="AJG22257.1"/>
    <property type="molecule type" value="Genomic_DNA"/>
</dbReference>
<name>A0A0C4Y9V6_9BURK</name>
<evidence type="ECO:0000313" key="1">
    <source>
        <dbReference type="EMBL" id="AJG22257.1"/>
    </source>
</evidence>
<dbReference type="AlphaFoldDB" id="A0A0C4Y9V6"/>
<dbReference type="KEGG" id="cbw:RR42_s0666"/>
<gene>
    <name evidence="1" type="ORF">RR42_s0666</name>
</gene>
<proteinExistence type="predicted"/>